<dbReference type="EMBL" id="PPTA01000016">
    <property type="protein sequence ID" value="TFA98969.1"/>
    <property type="molecule type" value="Genomic_DNA"/>
</dbReference>
<evidence type="ECO:0000256" key="3">
    <source>
        <dbReference type="SAM" id="MobiDB-lite"/>
    </source>
</evidence>
<dbReference type="Gene3D" id="3.90.1300.10">
    <property type="entry name" value="Amidase signature (AS) domain"/>
    <property type="match status" value="1"/>
</dbReference>
<evidence type="ECO:0000259" key="4">
    <source>
        <dbReference type="Pfam" id="PF01425"/>
    </source>
</evidence>
<dbReference type="InterPro" id="IPR023631">
    <property type="entry name" value="Amidase_dom"/>
</dbReference>
<gene>
    <name evidence="5" type="ORF">CCMA1212_009118</name>
</gene>
<comment type="similarity">
    <text evidence="1">Belongs to the amidase family.</text>
</comment>
<feature type="domain" description="Amidase" evidence="4">
    <location>
        <begin position="104"/>
        <end position="559"/>
    </location>
</feature>
<evidence type="ECO:0000256" key="1">
    <source>
        <dbReference type="ARBA" id="ARBA00009199"/>
    </source>
</evidence>
<evidence type="ECO:0000256" key="2">
    <source>
        <dbReference type="ARBA" id="ARBA00022801"/>
    </source>
</evidence>
<dbReference type="PANTHER" id="PTHR46072">
    <property type="entry name" value="AMIDASE-RELATED-RELATED"/>
    <property type="match status" value="1"/>
</dbReference>
<dbReference type="SUPFAM" id="SSF75304">
    <property type="entry name" value="Amidase signature (AS) enzymes"/>
    <property type="match status" value="1"/>
</dbReference>
<comment type="caution">
    <text evidence="5">The sequence shown here is derived from an EMBL/GenBank/DDBJ whole genome shotgun (WGS) entry which is preliminary data.</text>
</comment>
<evidence type="ECO:0000313" key="5">
    <source>
        <dbReference type="EMBL" id="TFA98969.1"/>
    </source>
</evidence>
<name>A0ABY2GSS1_9HYPO</name>
<accession>A0ABY2GSS1</accession>
<evidence type="ECO:0000313" key="6">
    <source>
        <dbReference type="Proteomes" id="UP001642720"/>
    </source>
</evidence>
<dbReference type="Proteomes" id="UP001642720">
    <property type="component" value="Unassembled WGS sequence"/>
</dbReference>
<keyword evidence="6" id="KW-1185">Reference proteome</keyword>
<keyword evidence="2" id="KW-0378">Hydrolase</keyword>
<reference evidence="5 6" key="1">
    <citation type="submission" date="2018-01" db="EMBL/GenBank/DDBJ databases">
        <title>Genome characterization of the sugarcane-associated fungus Trichoderma ghanense CCMA-1212 and their application in lignocelulose bioconversion.</title>
        <authorList>
            <person name="Steindorff A.S."/>
            <person name="Mendes T.D."/>
            <person name="Vilela E.S.D."/>
            <person name="Rodrigues D.S."/>
            <person name="Formighieri E.F."/>
            <person name="Melo I.S."/>
            <person name="Favaro L.C.L."/>
        </authorList>
    </citation>
    <scope>NUCLEOTIDE SEQUENCE [LARGE SCALE GENOMIC DNA]</scope>
    <source>
        <strain evidence="5 6">CCMA-1212</strain>
    </source>
</reference>
<sequence length="572" mass="61987">MGQTDEGLNHASWGTKMQDKQNKQPPPKMPESQDHIRLAISLRDGSLDKSVLFSLSQITSLPQDVTSVPRSSDLLTDAELQLTEEYDATALLEMLAAKKVTAVELLSAFRKRATIAQQCTNCLTELLAEAIYDAEACDEHLALTGRLIGPLHGIPLSLKNQIGVASHLTNAGFVAWINNTSRDDAAIVKTFRKLGAVVFARTNQPQAGMHLETSNNIYGTTVNPRNRQLTAGGSTGGEAALMGMNASVLGIGGDIGGSIRIPAAFNGLYGFMPSPSRFSGKGVVVPTPGHDAIVGTLGPFARSLRDIELFCKAYSSTLPWIDDVSLIPGSILSSAMGRQLDETRPLKVGLLMDDGVVSPLPPVRTAMRRIAEKLGRAIDVQVVTFSPMEHARGWSIIAANYFEDGGANIRAICEKGGEPVLPLTEWIINECQKGRAEVASSPEGLKEARDAFRQQYSDHWNQFDVDVVLAPIYPSVAGPHGATRYWGYTAIWNLLQYPAVAMPANKLVGAATAAELREAYEPKNELEKHYWEIYSPEDAEGLPVGVQVVGKRYHERLVLQAARVIEKALLGK</sequence>
<dbReference type="RefSeq" id="XP_073555171.1">
    <property type="nucleotide sequence ID" value="XM_073706218.1"/>
</dbReference>
<organism evidence="5 6">
    <name type="scientific">Trichoderma ghanense</name>
    <dbReference type="NCBI Taxonomy" id="65468"/>
    <lineage>
        <taxon>Eukaryota</taxon>
        <taxon>Fungi</taxon>
        <taxon>Dikarya</taxon>
        <taxon>Ascomycota</taxon>
        <taxon>Pezizomycotina</taxon>
        <taxon>Sordariomycetes</taxon>
        <taxon>Hypocreomycetidae</taxon>
        <taxon>Hypocreales</taxon>
        <taxon>Hypocreaceae</taxon>
        <taxon>Trichoderma</taxon>
    </lineage>
</organism>
<proteinExistence type="inferred from homology"/>
<protein>
    <recommendedName>
        <fullName evidence="4">Amidase domain-containing protein</fullName>
    </recommendedName>
</protein>
<dbReference type="Pfam" id="PF01425">
    <property type="entry name" value="Amidase"/>
    <property type="match status" value="1"/>
</dbReference>
<feature type="region of interest" description="Disordered" evidence="3">
    <location>
        <begin position="1"/>
        <end position="32"/>
    </location>
</feature>
<dbReference type="PIRSF" id="PIRSF001221">
    <property type="entry name" value="Amidase_fungi"/>
    <property type="match status" value="1"/>
</dbReference>
<dbReference type="GeneID" id="300580668"/>
<dbReference type="InterPro" id="IPR036928">
    <property type="entry name" value="AS_sf"/>
</dbReference>
<dbReference type="PANTHER" id="PTHR46072:SF4">
    <property type="entry name" value="AMIDASE C550.07-RELATED"/>
    <property type="match status" value="1"/>
</dbReference>